<dbReference type="Pfam" id="PF04203">
    <property type="entry name" value="Sortase"/>
    <property type="match status" value="1"/>
</dbReference>
<dbReference type="Gene3D" id="2.40.260.10">
    <property type="entry name" value="Sortase"/>
    <property type="match status" value="1"/>
</dbReference>
<dbReference type="CDD" id="cd05826">
    <property type="entry name" value="Sortase_B"/>
    <property type="match status" value="1"/>
</dbReference>
<sequence length="269" mass="30225">MIAGAALFAALLLFSGVMLCREIKDSQQSAQAFETLAKLVVDKPKLDIQLDGEASRPEDKPSADEPAPEITAAEKYAAIHEKNNDFVGWLRIEDTNINYPVMQSTDNPNFYLKHNFDKEYSNYGVPYVQENCELGVSDNTIIYGHHMDDGSMFADLCKYESEDFYREHKTIQFDTMDGFGKYEVVAVFKTVAYSNEGFPYFLFVKADKPEDFDDFIAKCKELALYDTGVTAEYGDKLITLSTCEYSRDNGRMVIVAKKTESAPEVGGDA</sequence>
<protein>
    <submittedName>
        <fullName evidence="4">Class B sortase</fullName>
        <ecNumber evidence="4">3.4.22.71</ecNumber>
    </submittedName>
    <submittedName>
        <fullName evidence="3">SrtB family sortase</fullName>
    </submittedName>
</protein>
<dbReference type="NCBIfam" id="TIGR03064">
    <property type="entry name" value="sortase_srtB"/>
    <property type="match status" value="1"/>
</dbReference>
<evidence type="ECO:0000313" key="6">
    <source>
        <dbReference type="Proteomes" id="UP000596035"/>
    </source>
</evidence>
<evidence type="ECO:0000256" key="2">
    <source>
        <dbReference type="PIRSR" id="PIRSR605754-1"/>
    </source>
</evidence>
<evidence type="ECO:0000313" key="5">
    <source>
        <dbReference type="Proteomes" id="UP000196710"/>
    </source>
</evidence>
<feature type="active site" description="Proton donor/acceptor" evidence="2">
    <location>
        <position position="145"/>
    </location>
</feature>
<evidence type="ECO:0000256" key="1">
    <source>
        <dbReference type="ARBA" id="ARBA00022801"/>
    </source>
</evidence>
<dbReference type="Proteomes" id="UP000196710">
    <property type="component" value="Chromosome"/>
</dbReference>
<dbReference type="InterPro" id="IPR005754">
    <property type="entry name" value="Sortase"/>
</dbReference>
<dbReference type="EC" id="3.4.22.71" evidence="4"/>
<evidence type="ECO:0000313" key="4">
    <source>
        <dbReference type="EMBL" id="QQR32006.1"/>
    </source>
</evidence>
<name>A0A1Z2XWH4_9FIRM</name>
<dbReference type="GO" id="GO:0016787">
    <property type="term" value="F:hydrolase activity"/>
    <property type="evidence" value="ECO:0007669"/>
    <property type="project" value="UniProtKB-KW"/>
</dbReference>
<reference evidence="4 6" key="3">
    <citation type="submission" date="2020-11" db="EMBL/GenBank/DDBJ databases">
        <title>Closed and high quality bacterial genomes of the OMM12 community.</title>
        <authorList>
            <person name="Marbouty M."/>
            <person name="Lamy-Besnier Q."/>
            <person name="Debarbieux L."/>
            <person name="Koszul R."/>
        </authorList>
    </citation>
    <scope>NUCLEOTIDE SEQUENCE [LARGE SCALE GENOMIC DNA]</scope>
    <source>
        <strain evidence="4 6">KB18</strain>
    </source>
</reference>
<keyword evidence="1 4" id="KW-0378">Hydrolase</keyword>
<organism evidence="4 6">
    <name type="scientific">Acutalibacter muris</name>
    <dbReference type="NCBI Taxonomy" id="1796620"/>
    <lineage>
        <taxon>Bacteria</taxon>
        <taxon>Bacillati</taxon>
        <taxon>Bacillota</taxon>
        <taxon>Clostridia</taxon>
        <taxon>Eubacteriales</taxon>
        <taxon>Acutalibacteraceae</taxon>
        <taxon>Acutalibacter</taxon>
    </lineage>
</organism>
<dbReference type="KEGG" id="amur:ADH66_14605"/>
<dbReference type="AlphaFoldDB" id="A0A1Z2XWH4"/>
<keyword evidence="5" id="KW-1185">Reference proteome</keyword>
<feature type="active site" description="Acyl-thioester intermediate" evidence="2">
    <location>
        <position position="243"/>
    </location>
</feature>
<dbReference type="EMBL" id="CP021422">
    <property type="protein sequence ID" value="ASB42782.1"/>
    <property type="molecule type" value="Genomic_DNA"/>
</dbReference>
<dbReference type="SUPFAM" id="SSF63817">
    <property type="entry name" value="Sortase"/>
    <property type="match status" value="1"/>
</dbReference>
<gene>
    <name evidence="4" type="primary">srtB</name>
    <name evidence="3" type="ORF">ADH66_14605</name>
    <name evidence="4" type="ORF">I5Q82_04985</name>
</gene>
<accession>A0A1Z2XWH4</accession>
<dbReference type="EMBL" id="CP065321">
    <property type="protein sequence ID" value="QQR32006.1"/>
    <property type="molecule type" value="Genomic_DNA"/>
</dbReference>
<reference evidence="3" key="1">
    <citation type="journal article" date="2017" name="Genome Announc.">
        <title>High-Quality Whole-Genome Sequences of the Oligo-Mouse-Microbiota Bacterial Community.</title>
        <authorList>
            <person name="Garzetti D."/>
            <person name="Brugiroux S."/>
            <person name="Bunk B."/>
            <person name="Pukall R."/>
            <person name="McCoy K.D."/>
            <person name="Macpherson A.J."/>
            <person name="Stecher B."/>
        </authorList>
    </citation>
    <scope>NUCLEOTIDE SEQUENCE</scope>
    <source>
        <strain evidence="3">KB18</strain>
    </source>
</reference>
<dbReference type="InterPro" id="IPR009835">
    <property type="entry name" value="SrtB"/>
</dbReference>
<evidence type="ECO:0000313" key="3">
    <source>
        <dbReference type="EMBL" id="ASB42782.1"/>
    </source>
</evidence>
<proteinExistence type="predicted"/>
<reference evidence="5" key="2">
    <citation type="submission" date="2017-05" db="EMBL/GenBank/DDBJ databases">
        <title>Improved OligoMM genomes.</title>
        <authorList>
            <person name="Garzetti D."/>
        </authorList>
    </citation>
    <scope>NUCLEOTIDE SEQUENCE [LARGE SCALE GENOMIC DNA]</scope>
    <source>
        <strain evidence="5">KB18</strain>
    </source>
</reference>
<dbReference type="Proteomes" id="UP000596035">
    <property type="component" value="Chromosome"/>
</dbReference>
<dbReference type="InterPro" id="IPR023365">
    <property type="entry name" value="Sortase_dom-sf"/>
</dbReference>